<sequence length="1152" mass="128619">MFLNVNKLEDGVAVSSVKKATNTANQSSKLPTFFNKFFVNKVHVGNNDSAGERREVLSSTFVEHHLSLQEIHEIYPDSYIDIVDPVKSDGLSSSEAKKRLRDGGPNHVEPDFKQSDIVIFGRQFLHNFWLLLLGAGLLSLVTYFFHLVSGTGETLNLYCALILFTIVFLMSFLSYWQEKKAMKVVKELKNLLPANSHVIRDYQERLINTNDLVVGDLIVIDTGSLIPADCRIIQSNGLKIEASAITGEPHLNEYVTEPCPVNVNIFDAKNIAFKGSFCIEGSGIGLVIRTGQYTVIGKVAHIQSTAPHTKSRLEEEIDKFVNFISLTAIIMAVVVFTIGCLISGLKDFFIHLITGFIVIIVSNVPQGLPATVMSQLAIIARRMAKKSVFIKKPDIIDELGAATVICVDKSGTLTINKMILTDLWYNKKHISHHGEMKQSKIRTVIKVCQKKFQLESPLPDILSVMSVCNKAVFKRHKSSYRKISQLMKIRSNSTSVREMSGPQKKRFTIRNQDTGEETVREPRPPNLPEFDLEGDKKELSSDSSDDEYQAKGGSDMIGTPCDIALLRYVESTASVDAIRSRYHNVFELPFTSQRRSQFTIARILTKPGQLLAKCNKSCKNAKSKSPPPPPEDPVVQFVTMLKGAPEVVLAQCSKVMINDEEQMITDEFKHDCQAAYEHFGNEGKRVIGFAIKNFEAKQSTKFTENSNNYPNSDLIFLGISAMIDPPRAEAAFAIQQCKEAGIKIFMITGDHITTATAIASQIGLVNNGTTGSTIQSRKKKKVSSPEVTVGGNECTIVVGEQLRTMSTKEWDHLLKHKYIIFARTLPFQKLQIVEECQKRGETVAVTGGGANDAPALAIANIGIAMGRQSSDLAKTAADIIVLDDNFASIVKGIEEGRLLYDNLRLSIAYTLAHILPEVFPIILNFLLGMPLGLEPLQILSIDLASELPPAISLAYESPERDIMKIPPRKKSAKLVSKSLLLYAYLFTGPIITLGCIFAYLSVYWYHGITVYDLVYTEQYWSIQSPNYTLTSNVTLTGEEQNFIRGQAAASWQVNLVMSQVFHLYLCTTRRVSFFKHGITNLISVFAIIIEILLLNLFVFTPSFQFFLDIHSPPSHIWIFAPIVGLYLLIFNEIRKYCIRNLKYGVLYKILKW</sequence>
<organism evidence="1 2">
    <name type="scientific">Rhabditophanes sp. KR3021</name>
    <dbReference type="NCBI Taxonomy" id="114890"/>
    <lineage>
        <taxon>Eukaryota</taxon>
        <taxon>Metazoa</taxon>
        <taxon>Ecdysozoa</taxon>
        <taxon>Nematoda</taxon>
        <taxon>Chromadorea</taxon>
        <taxon>Rhabditida</taxon>
        <taxon>Tylenchina</taxon>
        <taxon>Panagrolaimomorpha</taxon>
        <taxon>Strongyloidoidea</taxon>
        <taxon>Alloionematidae</taxon>
        <taxon>Rhabditophanes</taxon>
    </lineage>
</organism>
<dbReference type="Proteomes" id="UP000095286">
    <property type="component" value="Unplaced"/>
</dbReference>
<accession>A0AC35TGJ0</accession>
<evidence type="ECO:0000313" key="1">
    <source>
        <dbReference type="Proteomes" id="UP000095286"/>
    </source>
</evidence>
<evidence type="ECO:0000313" key="2">
    <source>
        <dbReference type="WBParaSite" id="RSKR_0000037100.1"/>
    </source>
</evidence>
<name>A0AC35TGJ0_9BILA</name>
<dbReference type="WBParaSite" id="RSKR_0000037100.1">
    <property type="protein sequence ID" value="RSKR_0000037100.1"/>
    <property type="gene ID" value="RSKR_0000037100"/>
</dbReference>
<protein>
    <submittedName>
        <fullName evidence="2">Cation_ATPase_N domain-containing protein</fullName>
    </submittedName>
</protein>
<reference evidence="2" key="1">
    <citation type="submission" date="2016-11" db="UniProtKB">
        <authorList>
            <consortium name="WormBaseParasite"/>
        </authorList>
    </citation>
    <scope>IDENTIFICATION</scope>
    <source>
        <strain evidence="2">KR3021</strain>
    </source>
</reference>
<proteinExistence type="predicted"/>